<evidence type="ECO:0000256" key="1">
    <source>
        <dbReference type="ARBA" id="ARBA00007992"/>
    </source>
</evidence>
<reference evidence="7" key="2">
    <citation type="submission" date="2023-05" db="EMBL/GenBank/DDBJ databases">
        <authorList>
            <consortium name="Lawrence Berkeley National Laboratory"/>
            <person name="Steindorff A."/>
            <person name="Hensen N."/>
            <person name="Bonometti L."/>
            <person name="Westerberg I."/>
            <person name="Brannstrom I.O."/>
            <person name="Guillou S."/>
            <person name="Cros-Aarteil S."/>
            <person name="Calhoun S."/>
            <person name="Haridas S."/>
            <person name="Kuo A."/>
            <person name="Mondo S."/>
            <person name="Pangilinan J."/>
            <person name="Riley R."/>
            <person name="Labutti K."/>
            <person name="Andreopoulos B."/>
            <person name="Lipzen A."/>
            <person name="Chen C."/>
            <person name="Yanf M."/>
            <person name="Daum C."/>
            <person name="Ng V."/>
            <person name="Clum A."/>
            <person name="Ohm R."/>
            <person name="Martin F."/>
            <person name="Silar P."/>
            <person name="Natvig D."/>
            <person name="Lalanne C."/>
            <person name="Gautier V."/>
            <person name="Ament-Velasquez S.L."/>
            <person name="Kruys A."/>
            <person name="Hutchinson M.I."/>
            <person name="Powell A.J."/>
            <person name="Barry K."/>
            <person name="Miller A.N."/>
            <person name="Grigoriev I.V."/>
            <person name="Debuchy R."/>
            <person name="Gladieux P."/>
            <person name="Thoren M.H."/>
            <person name="Johannesson H."/>
        </authorList>
    </citation>
    <scope>NUCLEOTIDE SEQUENCE</scope>
    <source>
        <strain evidence="7">CBS 508.74</strain>
    </source>
</reference>
<organism evidence="7 8">
    <name type="scientific">Canariomyces notabilis</name>
    <dbReference type="NCBI Taxonomy" id="2074819"/>
    <lineage>
        <taxon>Eukaryota</taxon>
        <taxon>Fungi</taxon>
        <taxon>Dikarya</taxon>
        <taxon>Ascomycota</taxon>
        <taxon>Pezizomycotina</taxon>
        <taxon>Sordariomycetes</taxon>
        <taxon>Sordariomycetidae</taxon>
        <taxon>Sordariales</taxon>
        <taxon>Chaetomiaceae</taxon>
        <taxon>Canariomyces</taxon>
    </lineage>
</organism>
<keyword evidence="3" id="KW-0274">FAD</keyword>
<dbReference type="AlphaFoldDB" id="A0AAN6YXI3"/>
<dbReference type="SUPFAM" id="SSF51905">
    <property type="entry name" value="FAD/NAD(P)-binding domain"/>
    <property type="match status" value="1"/>
</dbReference>
<keyword evidence="8" id="KW-1185">Reference proteome</keyword>
<dbReference type="GO" id="GO:0071949">
    <property type="term" value="F:FAD binding"/>
    <property type="evidence" value="ECO:0007669"/>
    <property type="project" value="InterPro"/>
</dbReference>
<accession>A0AAN6YXI3</accession>
<dbReference type="Gene3D" id="3.50.50.60">
    <property type="entry name" value="FAD/NAD(P)-binding domain"/>
    <property type="match status" value="1"/>
</dbReference>
<dbReference type="Proteomes" id="UP001302812">
    <property type="component" value="Unassembled WGS sequence"/>
</dbReference>
<dbReference type="RefSeq" id="XP_064675341.1">
    <property type="nucleotide sequence ID" value="XM_064814172.1"/>
</dbReference>
<keyword evidence="4" id="KW-0560">Oxidoreductase</keyword>
<evidence type="ECO:0000313" key="7">
    <source>
        <dbReference type="EMBL" id="KAK4117771.1"/>
    </source>
</evidence>
<evidence type="ECO:0000256" key="4">
    <source>
        <dbReference type="ARBA" id="ARBA00023002"/>
    </source>
</evidence>
<sequence length="238" mass="26397">MLTLRLLNRGVSWVGGIVKRPLPPNVADNRAIVTAFGRKGLFAYSSGSPASSNELMWLSAFATEEPPSRDSITIKEIAADVRKRYGAWGDPVVRDIVSTAPIETVYPIWVLPDLPHWGQDGIVLVGDAAHAMSPTTAQGACQALEDAQALALLLCETLRKAYDSGEKLDKGADIWPQKERDAVELSIRLLFTIRSPRVSGIAEAGRQLDRKRRNLTRFKEYAMYLFLWLMFRLSSLGK</sequence>
<dbReference type="EMBL" id="MU853332">
    <property type="protein sequence ID" value="KAK4117771.1"/>
    <property type="molecule type" value="Genomic_DNA"/>
</dbReference>
<evidence type="ECO:0000256" key="5">
    <source>
        <dbReference type="ARBA" id="ARBA00023033"/>
    </source>
</evidence>
<evidence type="ECO:0000256" key="3">
    <source>
        <dbReference type="ARBA" id="ARBA00022827"/>
    </source>
</evidence>
<proteinExistence type="inferred from homology"/>
<protein>
    <recommendedName>
        <fullName evidence="6">FAD-binding domain-containing protein</fullName>
    </recommendedName>
</protein>
<dbReference type="Pfam" id="PF01494">
    <property type="entry name" value="FAD_binding_3"/>
    <property type="match status" value="1"/>
</dbReference>
<comment type="caution">
    <text evidence="7">The sequence shown here is derived from an EMBL/GenBank/DDBJ whole genome shotgun (WGS) entry which is preliminary data.</text>
</comment>
<name>A0AAN6YXI3_9PEZI</name>
<reference evidence="7" key="1">
    <citation type="journal article" date="2023" name="Mol. Phylogenet. Evol.">
        <title>Genome-scale phylogeny and comparative genomics of the fungal order Sordariales.</title>
        <authorList>
            <person name="Hensen N."/>
            <person name="Bonometti L."/>
            <person name="Westerberg I."/>
            <person name="Brannstrom I.O."/>
            <person name="Guillou S."/>
            <person name="Cros-Aarteil S."/>
            <person name="Calhoun S."/>
            <person name="Haridas S."/>
            <person name="Kuo A."/>
            <person name="Mondo S."/>
            <person name="Pangilinan J."/>
            <person name="Riley R."/>
            <person name="LaButti K."/>
            <person name="Andreopoulos B."/>
            <person name="Lipzen A."/>
            <person name="Chen C."/>
            <person name="Yan M."/>
            <person name="Daum C."/>
            <person name="Ng V."/>
            <person name="Clum A."/>
            <person name="Steindorff A."/>
            <person name="Ohm R.A."/>
            <person name="Martin F."/>
            <person name="Silar P."/>
            <person name="Natvig D.O."/>
            <person name="Lalanne C."/>
            <person name="Gautier V."/>
            <person name="Ament-Velasquez S.L."/>
            <person name="Kruys A."/>
            <person name="Hutchinson M.I."/>
            <person name="Powell A.J."/>
            <person name="Barry K."/>
            <person name="Miller A.N."/>
            <person name="Grigoriev I.V."/>
            <person name="Debuchy R."/>
            <person name="Gladieux P."/>
            <person name="Hiltunen Thoren M."/>
            <person name="Johannesson H."/>
        </authorList>
    </citation>
    <scope>NUCLEOTIDE SEQUENCE</scope>
    <source>
        <strain evidence="7">CBS 508.74</strain>
    </source>
</reference>
<comment type="similarity">
    <text evidence="1">Belongs to the paxM FAD-dependent monooxygenase family.</text>
</comment>
<dbReference type="GO" id="GO:0004497">
    <property type="term" value="F:monooxygenase activity"/>
    <property type="evidence" value="ECO:0007669"/>
    <property type="project" value="UniProtKB-KW"/>
</dbReference>
<evidence type="ECO:0000256" key="2">
    <source>
        <dbReference type="ARBA" id="ARBA00022630"/>
    </source>
</evidence>
<dbReference type="InterPro" id="IPR036188">
    <property type="entry name" value="FAD/NAD-bd_sf"/>
</dbReference>
<keyword evidence="2" id="KW-0285">Flavoprotein</keyword>
<evidence type="ECO:0000259" key="6">
    <source>
        <dbReference type="Pfam" id="PF01494"/>
    </source>
</evidence>
<dbReference type="GeneID" id="89938297"/>
<keyword evidence="5" id="KW-0503">Monooxygenase</keyword>
<feature type="domain" description="FAD-binding" evidence="6">
    <location>
        <begin position="43"/>
        <end position="162"/>
    </location>
</feature>
<dbReference type="InterPro" id="IPR050493">
    <property type="entry name" value="FAD-dep_Monooxygenase_BioMet"/>
</dbReference>
<dbReference type="InterPro" id="IPR002938">
    <property type="entry name" value="FAD-bd"/>
</dbReference>
<dbReference type="PANTHER" id="PTHR13789:SF309">
    <property type="entry name" value="PUTATIVE (AFU_ORTHOLOGUE AFUA_6G14510)-RELATED"/>
    <property type="match status" value="1"/>
</dbReference>
<gene>
    <name evidence="7" type="ORF">N656DRAFT_773978</name>
</gene>
<evidence type="ECO:0000313" key="8">
    <source>
        <dbReference type="Proteomes" id="UP001302812"/>
    </source>
</evidence>
<dbReference type="PANTHER" id="PTHR13789">
    <property type="entry name" value="MONOOXYGENASE"/>
    <property type="match status" value="1"/>
</dbReference>